<evidence type="ECO:0000256" key="6">
    <source>
        <dbReference type="ARBA" id="ARBA00022660"/>
    </source>
</evidence>
<keyword evidence="5" id="KW-0813">Transport</keyword>
<evidence type="ECO:0000256" key="3">
    <source>
        <dbReference type="ARBA" id="ARBA00010261"/>
    </source>
</evidence>
<keyword evidence="8" id="KW-0249">Electron transport</keyword>
<dbReference type="GO" id="GO:0005743">
    <property type="term" value="C:mitochondrial inner membrane"/>
    <property type="evidence" value="ECO:0007669"/>
    <property type="project" value="UniProtKB-SubCell"/>
</dbReference>
<dbReference type="PANTHER" id="PTHR12653">
    <property type="entry name" value="NADH-UBIQUINONE OXIDOREDUCTASE 13 KD-B SUBUNIT"/>
    <property type="match status" value="1"/>
</dbReference>
<comment type="function">
    <text evidence="1">Accessory subunit of the mitochondrial membrane respiratory chain NADH dehydrogenase (Complex I), that is believed not to be involved in catalysis. Complex I functions in the transfer of electrons from NADH to the respiratory chain. The immediate electron acceptor for the enzyme is believed to be ubiquinone.</text>
</comment>
<evidence type="ECO:0000256" key="10">
    <source>
        <dbReference type="ARBA" id="ARBA00023136"/>
    </source>
</evidence>
<dbReference type="GO" id="GO:0022904">
    <property type="term" value="P:respiratory electron transport chain"/>
    <property type="evidence" value="ECO:0007669"/>
    <property type="project" value="InterPro"/>
</dbReference>
<keyword evidence="10" id="KW-0472">Membrane</keyword>
<comment type="caution">
    <text evidence="11">The sequence shown here is derived from an EMBL/GenBank/DDBJ whole genome shotgun (WGS) entry which is preliminary data.</text>
</comment>
<evidence type="ECO:0000256" key="2">
    <source>
        <dbReference type="ARBA" id="ARBA00004443"/>
    </source>
</evidence>
<keyword evidence="11" id="KW-0830">Ubiquinone</keyword>
<evidence type="ECO:0000256" key="4">
    <source>
        <dbReference type="ARBA" id="ARBA00011533"/>
    </source>
</evidence>
<keyword evidence="9" id="KW-0496">Mitochondrion</keyword>
<dbReference type="STRING" id="158441.A0A226CVJ7"/>
<dbReference type="InterPro" id="IPR006806">
    <property type="entry name" value="NDUFA5"/>
</dbReference>
<proteinExistence type="inferred from homology"/>
<keyword evidence="12" id="KW-1185">Reference proteome</keyword>
<dbReference type="Proteomes" id="UP000198287">
    <property type="component" value="Unassembled WGS sequence"/>
</dbReference>
<evidence type="ECO:0000313" key="11">
    <source>
        <dbReference type="EMBL" id="OXA37013.1"/>
    </source>
</evidence>
<keyword evidence="6" id="KW-0679">Respiratory chain</keyword>
<dbReference type="PANTHER" id="PTHR12653:SF0">
    <property type="entry name" value="NADH DEHYDROGENASE [UBIQUINONE] 1 ALPHA SUBCOMPLEX SUBUNIT 5"/>
    <property type="match status" value="1"/>
</dbReference>
<dbReference type="AlphaFoldDB" id="A0A226CVJ7"/>
<evidence type="ECO:0000256" key="8">
    <source>
        <dbReference type="ARBA" id="ARBA00022982"/>
    </source>
</evidence>
<reference evidence="11 12" key="1">
    <citation type="submission" date="2015-12" db="EMBL/GenBank/DDBJ databases">
        <title>The genome of Folsomia candida.</title>
        <authorList>
            <person name="Faddeeva A."/>
            <person name="Derks M.F."/>
            <person name="Anvar Y."/>
            <person name="Smit S."/>
            <person name="Van Straalen N."/>
            <person name="Roelofs D."/>
        </authorList>
    </citation>
    <scope>NUCLEOTIDE SEQUENCE [LARGE SCALE GENOMIC DNA]</scope>
    <source>
        <strain evidence="11 12">VU population</strain>
        <tissue evidence="11">Whole body</tissue>
    </source>
</reference>
<evidence type="ECO:0000313" key="12">
    <source>
        <dbReference type="Proteomes" id="UP000198287"/>
    </source>
</evidence>
<dbReference type="OrthoDB" id="286811at2759"/>
<dbReference type="OMA" id="ENQWKWP"/>
<keyword evidence="7" id="KW-0999">Mitochondrion inner membrane</keyword>
<name>A0A226CVJ7_FOLCA</name>
<comment type="similarity">
    <text evidence="3">Belongs to the complex I NDUFA5 subunit family.</text>
</comment>
<sequence length="123" mass="14062">MSVTSKIAGVVVKKTTGLTGLAVAKNPHHVLDVLYGKTLRALQKLPQDAAYRKYTEEIINKRYNLVKTEKDVFELEKKIGCGQIEEVIVQAENELTLARKMAEWKPWETLKDTPPPTQWKWPM</sequence>
<protein>
    <submittedName>
        <fullName evidence="11">NADH dehydrogenase [ubiquinone] 1 alpha subcomplex subunit 5</fullName>
    </submittedName>
</protein>
<dbReference type="EMBL" id="LNIX01000066">
    <property type="protein sequence ID" value="OXA37013.1"/>
    <property type="molecule type" value="Genomic_DNA"/>
</dbReference>
<accession>A0A226CVJ7</accession>
<comment type="subcellular location">
    <subcellularLocation>
        <location evidence="2">Mitochondrion inner membrane</location>
        <topology evidence="2">Peripheral membrane protein</topology>
        <orientation evidence="2">Matrix side</orientation>
    </subcellularLocation>
</comment>
<organism evidence="11 12">
    <name type="scientific">Folsomia candida</name>
    <name type="common">Springtail</name>
    <dbReference type="NCBI Taxonomy" id="158441"/>
    <lineage>
        <taxon>Eukaryota</taxon>
        <taxon>Metazoa</taxon>
        <taxon>Ecdysozoa</taxon>
        <taxon>Arthropoda</taxon>
        <taxon>Hexapoda</taxon>
        <taxon>Collembola</taxon>
        <taxon>Entomobryomorpha</taxon>
        <taxon>Isotomoidea</taxon>
        <taxon>Isotomidae</taxon>
        <taxon>Proisotominae</taxon>
        <taxon>Folsomia</taxon>
    </lineage>
</organism>
<evidence type="ECO:0000256" key="7">
    <source>
        <dbReference type="ARBA" id="ARBA00022792"/>
    </source>
</evidence>
<gene>
    <name evidence="11" type="ORF">Fcan01_28209</name>
</gene>
<evidence type="ECO:0000256" key="1">
    <source>
        <dbReference type="ARBA" id="ARBA00003195"/>
    </source>
</evidence>
<evidence type="ECO:0000256" key="9">
    <source>
        <dbReference type="ARBA" id="ARBA00023128"/>
    </source>
</evidence>
<comment type="subunit">
    <text evidence="4">Complex I is composed of 45 different subunits.</text>
</comment>
<evidence type="ECO:0000256" key="5">
    <source>
        <dbReference type="ARBA" id="ARBA00022448"/>
    </source>
</evidence>
<dbReference type="Pfam" id="PF04716">
    <property type="entry name" value="ETC_C1_NDUFA5"/>
    <property type="match status" value="1"/>
</dbReference>